<dbReference type="InterPro" id="IPR011048">
    <property type="entry name" value="Haem_d1_sf"/>
</dbReference>
<evidence type="ECO:0000259" key="3">
    <source>
        <dbReference type="Pfam" id="PF05426"/>
    </source>
</evidence>
<keyword evidence="5" id="KW-1185">Reference proteome</keyword>
<dbReference type="Gene3D" id="1.50.10.100">
    <property type="entry name" value="Chondroitin AC/alginate lyase"/>
    <property type="match status" value="1"/>
</dbReference>
<evidence type="ECO:0000313" key="4">
    <source>
        <dbReference type="EMBL" id="MCH9276073.1"/>
    </source>
</evidence>
<proteinExistence type="predicted"/>
<sequence length="802" mass="87217">MVGRTADNDYPTRERTVERIVRIRTGEGDWVALAADGSLTVTADRDRAERFALYRSAYAIDTTLPLDGAQATWYAIRSLTNGRYLTIQNYYVAPGASLERTSAIVAAEFDRQPSYYVKRGLTFVVAASAPDAYWNERFTIEPQPDGSVIIGSHADDLRDEPDCAAYPMRVTLYGAYVDYGNVAVQRLYLEDAAAATVETATTDDGLASADAACAASCTASDGTGETNGIPTTLTVGNGSVLAVPQSFAHPGVNLSAAQLAAIRDHVRNREQPWYADWLRLTTTVPNDMACERYQPTFREGVGRGDPEGSGHIDDWEMSCAAAYFNALRWAVTGEDRYAETVTRIVDGWARTLRVIDGRDRILGASLATIKLINAAEIVRYFDGGHASMTDAIFASFQTMLRNVVYPVVRDGGAPMNANGNWDVAPMTTLLAIGVATDDPRIFARGLAMYVSPYCNGSVVNYLTDWGQSVESARDQAHGQLGIGAMVDTCAIAEHQGVDLWGLYGDRLAKAVEWCARYNLFSGEGELRAVPLSGIFGYFDDISYWDHMEEQGVYRGQLRPIYETALAHWRGVPGVDMTWTERAANAMRPEGLVHFDNLNFSTLTCYNGPVCSESAGGNVAPRVRLRTMIEPWYQRTWAAIRAAGPVPSNALTDGVVPAGLETETMPSYFAVQPDGSLAVTARRRDASVLRVVDHGDGTVSLIDTADGRALTVADGLPDGGRALRMTDVAGDTNGDLPQAARFALRSWGIGPMYLAWDGRLVEIVADGDGGDPEHRTLRLRLGTTPEGRNTDTTPSNWLTFIYA</sequence>
<evidence type="ECO:0000256" key="1">
    <source>
        <dbReference type="ARBA" id="ARBA00022729"/>
    </source>
</evidence>
<dbReference type="InterPro" id="IPR008929">
    <property type="entry name" value="Chondroitin_lyas"/>
</dbReference>
<reference evidence="4 5" key="1">
    <citation type="journal article" date="2021" name="Environ. Microbiol.">
        <title>Genetic insights into the dark matter of the mammalian gut microbiota through targeted genome reconstruction.</title>
        <authorList>
            <person name="Lugli G.A."/>
            <person name="Alessandri G."/>
            <person name="Milani C."/>
            <person name="Viappiani A."/>
            <person name="Fontana F."/>
            <person name="Tarracchini C."/>
            <person name="Mancabelli L."/>
            <person name="Argentini C."/>
            <person name="Ruiz L."/>
            <person name="Margolles A."/>
            <person name="van Sinderen D."/>
            <person name="Turroni F."/>
            <person name="Ventura M."/>
        </authorList>
    </citation>
    <scope>NUCLEOTIDE SEQUENCE [LARGE SCALE GENOMIC DNA]</scope>
    <source>
        <strain evidence="4 5">MA1</strain>
    </source>
</reference>
<comment type="caution">
    <text evidence="4">The sequence shown here is derived from an EMBL/GenBank/DDBJ whole genome shotgun (WGS) entry which is preliminary data.</text>
</comment>
<gene>
    <name evidence="4" type="ORF">JS533_007275</name>
</gene>
<protein>
    <submittedName>
        <fullName evidence="4">Alginate lyase family protein</fullName>
    </submittedName>
</protein>
<accession>A0ABS9VVG7</accession>
<dbReference type="RefSeq" id="WP_241513776.1">
    <property type="nucleotide sequence ID" value="NZ_JAFEJT020000026.1"/>
</dbReference>
<dbReference type="Pfam" id="PF05426">
    <property type="entry name" value="Alginate_lyase"/>
    <property type="match status" value="1"/>
</dbReference>
<dbReference type="Proteomes" id="UP000710815">
    <property type="component" value="Unassembled WGS sequence"/>
</dbReference>
<dbReference type="SUPFAM" id="SSF51004">
    <property type="entry name" value="C-terminal (heme d1) domain of cytochrome cd1-nitrite reductase"/>
    <property type="match status" value="1"/>
</dbReference>
<keyword evidence="2 4" id="KW-0456">Lyase</keyword>
<reference evidence="4 5" key="2">
    <citation type="journal article" date="2021" name="Syst. Appl. Microbiol.">
        <title>Phylogenetic classification of ten novel species belonging to the genus Bifidobacterium comprising B. phasiani sp. nov., B. pongonis sp. nov., B. saguinibicoloris sp. nov., B. colobi sp. nov., B. simiiventris sp. nov., B. santillanense sp. nov., B. miconis sp. nov., B. amazonense sp. nov., B. pluvialisilvae sp. nov., and B. miconisargentati sp. nov.</title>
        <authorList>
            <person name="Lugli G.A."/>
            <person name="Calvete-Torre I."/>
            <person name="Alessandri G."/>
            <person name="Milani C."/>
            <person name="Turroni F."/>
            <person name="Laiolo P."/>
            <person name="Ossiprandi M.C."/>
            <person name="Margolles A."/>
            <person name="Ruiz L."/>
            <person name="Ventura M."/>
        </authorList>
    </citation>
    <scope>NUCLEOTIDE SEQUENCE [LARGE SCALE GENOMIC DNA]</scope>
    <source>
        <strain evidence="4 5">MA1</strain>
    </source>
</reference>
<name>A0ABS9VVG7_9BIFI</name>
<evidence type="ECO:0000313" key="5">
    <source>
        <dbReference type="Proteomes" id="UP000710815"/>
    </source>
</evidence>
<evidence type="ECO:0000256" key="2">
    <source>
        <dbReference type="ARBA" id="ARBA00023239"/>
    </source>
</evidence>
<organism evidence="4 5">
    <name type="scientific">Bifidobacterium amazonense</name>
    <dbReference type="NCBI Taxonomy" id="2809027"/>
    <lineage>
        <taxon>Bacteria</taxon>
        <taxon>Bacillati</taxon>
        <taxon>Actinomycetota</taxon>
        <taxon>Actinomycetes</taxon>
        <taxon>Bifidobacteriales</taxon>
        <taxon>Bifidobacteriaceae</taxon>
        <taxon>Bifidobacterium</taxon>
    </lineage>
</organism>
<dbReference type="InterPro" id="IPR008397">
    <property type="entry name" value="Alginate_lyase_dom"/>
</dbReference>
<feature type="domain" description="Alginate lyase" evidence="3">
    <location>
        <begin position="305"/>
        <end position="517"/>
    </location>
</feature>
<dbReference type="SUPFAM" id="SSF48230">
    <property type="entry name" value="Chondroitin AC/alginate lyase"/>
    <property type="match status" value="1"/>
</dbReference>
<dbReference type="EMBL" id="JAFEJT020000026">
    <property type="protein sequence ID" value="MCH9276073.1"/>
    <property type="molecule type" value="Genomic_DNA"/>
</dbReference>
<dbReference type="GO" id="GO:0016829">
    <property type="term" value="F:lyase activity"/>
    <property type="evidence" value="ECO:0007669"/>
    <property type="project" value="UniProtKB-KW"/>
</dbReference>
<keyword evidence="1" id="KW-0732">Signal</keyword>